<keyword evidence="1" id="KW-0732">Signal</keyword>
<accession>A0A068NMT3</accession>
<dbReference type="RefSeq" id="WP_025226609.1">
    <property type="nucleotide sequence ID" value="NZ_CP007139.1"/>
</dbReference>
<dbReference type="Pfam" id="PF11958">
    <property type="entry name" value="DUF3472"/>
    <property type="match status" value="1"/>
</dbReference>
<name>A0A068NMT3_FIMGI</name>
<feature type="signal peptide" evidence="1">
    <location>
        <begin position="1"/>
        <end position="22"/>
    </location>
</feature>
<proteinExistence type="predicted"/>
<evidence type="ECO:0000256" key="1">
    <source>
        <dbReference type="SAM" id="SignalP"/>
    </source>
</evidence>
<evidence type="ECO:0000313" key="3">
    <source>
        <dbReference type="Proteomes" id="UP000027982"/>
    </source>
</evidence>
<reference evidence="2 3" key="1">
    <citation type="journal article" date="2014" name="PLoS ONE">
        <title>The first complete genome sequence of the class fimbriimonadia in the phylum armatimonadetes.</title>
        <authorList>
            <person name="Hu Z.Y."/>
            <person name="Wang Y.Z."/>
            <person name="Im W.T."/>
            <person name="Wang S.Y."/>
            <person name="Zhao G.P."/>
            <person name="Zheng H.J."/>
            <person name="Quan Z.X."/>
        </authorList>
    </citation>
    <scope>NUCLEOTIDE SEQUENCE [LARGE SCALE GENOMIC DNA]</scope>
    <source>
        <strain evidence="2">Gsoil 348</strain>
    </source>
</reference>
<sequence length="287" mass="31916">MPSVRSALALMLGLALLPVAQAQHLIWKPKPGGAKITALYGEIEVLETGDTIYYCGCNWWPGNPAGGYTGIQDPGGGRHNMIFSIWDTNEKLHPRVTEAEGRTVFSRFGGEGTGAHTHLDYDWKRGKTYRFYVTKEQDATKENTLTRLYFEDDRLRRWVHEATISNPNDGHESVTTFGGMLNAFLENWSGKEREKPKLALYRLWVGTSPSDLTPVTDGTGDGNWGTLNGSFYLAEGKDELLAPIFGRYSGWTRGGARGTILSVPSHGVERRVVRSLRRLPRSGSVKQ</sequence>
<dbReference type="STRING" id="661478.OP10G_1408"/>
<keyword evidence="3" id="KW-1185">Reference proteome</keyword>
<protein>
    <submittedName>
        <fullName evidence="2">Signal peptide protein</fullName>
    </submittedName>
</protein>
<evidence type="ECO:0000313" key="2">
    <source>
        <dbReference type="EMBL" id="AIE84776.1"/>
    </source>
</evidence>
<dbReference type="EMBL" id="CP007139">
    <property type="protein sequence ID" value="AIE84776.1"/>
    <property type="molecule type" value="Genomic_DNA"/>
</dbReference>
<organism evidence="2 3">
    <name type="scientific">Fimbriimonas ginsengisoli Gsoil 348</name>
    <dbReference type="NCBI Taxonomy" id="661478"/>
    <lineage>
        <taxon>Bacteria</taxon>
        <taxon>Bacillati</taxon>
        <taxon>Armatimonadota</taxon>
        <taxon>Fimbriimonadia</taxon>
        <taxon>Fimbriimonadales</taxon>
        <taxon>Fimbriimonadaceae</taxon>
        <taxon>Fimbriimonas</taxon>
    </lineage>
</organism>
<dbReference type="OrthoDB" id="6014523at2"/>
<dbReference type="HOGENOM" id="CLU_968910_0_0_0"/>
<dbReference type="eggNOG" id="COG2755">
    <property type="taxonomic scope" value="Bacteria"/>
</dbReference>
<dbReference type="KEGG" id="fgi:OP10G_1408"/>
<feature type="chain" id="PRO_5001651721" evidence="1">
    <location>
        <begin position="23"/>
        <end position="287"/>
    </location>
</feature>
<dbReference type="InterPro" id="IPR021862">
    <property type="entry name" value="DUF3472"/>
</dbReference>
<dbReference type="Proteomes" id="UP000027982">
    <property type="component" value="Chromosome"/>
</dbReference>
<gene>
    <name evidence="2" type="ORF">OP10G_1408</name>
</gene>
<dbReference type="AlphaFoldDB" id="A0A068NMT3"/>